<dbReference type="SUPFAM" id="SSF54001">
    <property type="entry name" value="Cysteine proteinases"/>
    <property type="match status" value="1"/>
</dbReference>
<feature type="region of interest" description="Disordered" evidence="1">
    <location>
        <begin position="1205"/>
        <end position="1256"/>
    </location>
</feature>
<dbReference type="Gene3D" id="3.40.395.10">
    <property type="entry name" value="Adenoviral Proteinase, Chain A"/>
    <property type="match status" value="1"/>
</dbReference>
<feature type="compositionally biased region" description="Basic and acidic residues" evidence="1">
    <location>
        <begin position="250"/>
        <end position="267"/>
    </location>
</feature>
<proteinExistence type="predicted"/>
<dbReference type="Proteomes" id="UP000027456">
    <property type="component" value="Unassembled WGS sequence"/>
</dbReference>
<accession>A0A074SCG0</accession>
<dbReference type="HOGENOM" id="CLU_249147_0_0_1"/>
<reference evidence="2 3" key="1">
    <citation type="submission" date="2013-12" db="EMBL/GenBank/DDBJ databases">
        <authorList>
            <person name="Cubeta M."/>
            <person name="Pakala S."/>
            <person name="Fedorova N."/>
            <person name="Thomas E."/>
            <person name="Dean R."/>
            <person name="Jabaji S."/>
            <person name="Neate S."/>
            <person name="Toda T."/>
            <person name="Tavantzis S."/>
            <person name="Vilgalys R."/>
            <person name="Bharathan N."/>
            <person name="Pakala S."/>
            <person name="Losada L.S."/>
            <person name="Zafar N."/>
            <person name="Nierman W."/>
        </authorList>
    </citation>
    <scope>NUCLEOTIDE SEQUENCE [LARGE SCALE GENOMIC DNA]</scope>
    <source>
        <strain evidence="2 3">123E</strain>
    </source>
</reference>
<dbReference type="EMBL" id="AZST01000675">
    <property type="protein sequence ID" value="KEP47697.1"/>
    <property type="molecule type" value="Genomic_DNA"/>
</dbReference>
<protein>
    <recommendedName>
        <fullName evidence="4">Ubiquitin-like protease family profile domain-containing protein</fullName>
    </recommendedName>
</protein>
<organism evidence="2 3">
    <name type="scientific">Rhizoctonia solani 123E</name>
    <dbReference type="NCBI Taxonomy" id="1423351"/>
    <lineage>
        <taxon>Eukaryota</taxon>
        <taxon>Fungi</taxon>
        <taxon>Dikarya</taxon>
        <taxon>Basidiomycota</taxon>
        <taxon>Agaricomycotina</taxon>
        <taxon>Agaricomycetes</taxon>
        <taxon>Cantharellales</taxon>
        <taxon>Ceratobasidiaceae</taxon>
        <taxon>Rhizoctonia</taxon>
    </lineage>
</organism>
<keyword evidence="3" id="KW-1185">Reference proteome</keyword>
<feature type="compositionally biased region" description="Low complexity" evidence="1">
    <location>
        <begin position="171"/>
        <end position="182"/>
    </location>
</feature>
<sequence length="1453" mass="161711">MAAGQQDLLSRSRWGFPMRSPKSFAEHWVFGWANFESKVLCICDSFRTNGSADGWAFNILKSTVNHILEYQGHQKLDFRGWSCVVKVPEPGDQQTNGWACGYFTMASMEAFVHELPHECVTEDSVEWIRVAFCDFYRGLPLRQLVTRAERLAKKKTTAILKDNHTNPSEMVVLSSDSDSTVDIASTSESEDNRSFSGNPGAVDEDTSQEASEAPNEERGPIEPVQGTKRQRQRSRSISESLESDLSDATSARKDISSKRLRRPEARSRAPRLSATQRHQMLLDNPNVVKVDGRIKGSAYEVYCVCDATKPRKLGNSGKPGQEWLLSNWNSHQKTCSAIHGEKKKKLYTKVAEKRKLAMESIASTTKSIKSFFQPIARASSTSSQPKVQSSDPEAKAITDLERVPVNHRITTFFRPASRLELQSLRFTKKIEDMSAQVLKDNNPPMKQPCIGLSSRRHALYASQQLYAHRQGGVSANQWAYEARALFPYKKWPSLPEGSRKVKTVLSGAPPVEPTHGVHQVPGAPVVTNDSAERKQWTKFETQQLQNALDRCGKWVVDPDSRVVRSTRCEGQTIDSSAVCEPCQVVSGHTGLQRAVREAKDISQLPPNELEKRIRDRAKFTPHIHYDGQVQRTHDALQNPQVLKLVGALTQGPSAAFLTLYQQARNGQLDTEPIFVEISKQFADRTNRKNGGPNAMRGIRYSPEFMNFCVIMRSFGGRTGVQYGILKEITGGASHRTLRRHLQLTGAGLALPILDEGNFVRLVKYAKLVGYDGPWIACGDGTKVTPMLNVSTAFSNEGAHIVGSTLSLSETHFNTSDEQSKVVKQIELSDALANQVWVQGMMIPLPGMPMFAVSMQPNRGGFKATDYYSFHLRLRELAEKAGIKVLATGADGAKSELNAHKLLRLQATSDSRLNYSNETFGIHISCPVWDTTGPFIPVSDPPHARKGVKTNMESGTHLIILGDAYICHGILMDLLKLPGCPLFIKDVYNSDKQDDGAARRVLHALLLEILVTDEDKLVDEKFKGFFMVNLLFELFNTRRSFFSPESTEIWCTLFHQMVLLLCAHATHYPGLAFLPWHYGTPCMEHFFGLCRSFVPDFSVGQIFDIYKHAEIRQQLLATGRYSSKREKDSNNGYSFDPWINNLSESEMKLLKTIPNMSEIHAAIALGWEEAVAITKCCNIEAPSLPLEPSDLPDFLATEYASSRTKDSALSDKNFSSAGANPNPRPSDSYSESGSELDPDPCGPQPSTVHGSETQNNSTQTASVVFNCESQNLTAEAAFRAAQSSAIQEEIQVCDRLLHKAENMALSSDEQLSKSQGRMAIAFMLNQSTAPNSNRTSSKPLVSQMLPPDYPQTPFSWKVAAQYRKTTLAATNVNSERIRDLQPKVGYTSGQFNRNAAAHQLTNELNESDALRSETAAQKNRYRRWVLKGEPAKTTLGCELAKHVRDIQGKTFLIQ</sequence>
<evidence type="ECO:0008006" key="4">
    <source>
        <dbReference type="Google" id="ProtNLM"/>
    </source>
</evidence>
<feature type="compositionally biased region" description="Polar residues" evidence="1">
    <location>
        <begin position="1243"/>
        <end position="1256"/>
    </location>
</feature>
<comment type="caution">
    <text evidence="2">The sequence shown here is derived from an EMBL/GenBank/DDBJ whole genome shotgun (WGS) entry which is preliminary data.</text>
</comment>
<evidence type="ECO:0000256" key="1">
    <source>
        <dbReference type="SAM" id="MobiDB-lite"/>
    </source>
</evidence>
<evidence type="ECO:0000313" key="2">
    <source>
        <dbReference type="EMBL" id="KEP47697.1"/>
    </source>
</evidence>
<feature type="region of interest" description="Disordered" evidence="1">
    <location>
        <begin position="169"/>
        <end position="277"/>
    </location>
</feature>
<dbReference type="OrthoDB" id="2436145at2759"/>
<feature type="compositionally biased region" description="Polar residues" evidence="1">
    <location>
        <begin position="1209"/>
        <end position="1232"/>
    </location>
</feature>
<dbReference type="InterPro" id="IPR038765">
    <property type="entry name" value="Papain-like_cys_pep_sf"/>
</dbReference>
<gene>
    <name evidence="2" type="ORF">V565_147000</name>
</gene>
<dbReference type="STRING" id="1423351.A0A074SCG0"/>
<name>A0A074SCG0_9AGAM</name>
<evidence type="ECO:0000313" key="3">
    <source>
        <dbReference type="Proteomes" id="UP000027456"/>
    </source>
</evidence>